<accession>A0A059T5J5</accession>
<gene>
    <name evidence="3" type="ORF">LP083-1_033</name>
</gene>
<dbReference type="EMBL" id="KJ094028">
    <property type="protein sequence ID" value="AHL18998.1"/>
    <property type="molecule type" value="Genomic_DNA"/>
</dbReference>
<evidence type="ECO:0000256" key="2">
    <source>
        <dbReference type="ARBA" id="ARBA00022801"/>
    </source>
</evidence>
<dbReference type="GO" id="GO:0004518">
    <property type="term" value="F:nuclease activity"/>
    <property type="evidence" value="ECO:0007669"/>
    <property type="project" value="UniProtKB-KW"/>
</dbReference>
<dbReference type="Gene3D" id="3.90.1600.10">
    <property type="entry name" value="Palm domain of DNA polymerase"/>
    <property type="match status" value="1"/>
</dbReference>
<name>A0A059T5J5_9CAUD</name>
<proteinExistence type="predicted"/>
<organism evidence="3">
    <name type="scientific">Listeria phage LP-083-1</name>
    <dbReference type="NCBI Taxonomy" id="1458854"/>
    <lineage>
        <taxon>Viruses</taxon>
        <taxon>Duplodnaviria</taxon>
        <taxon>Heunggongvirae</taxon>
        <taxon>Uroviricota</taxon>
        <taxon>Caudoviricetes</taxon>
    </lineage>
</organism>
<dbReference type="GO" id="GO:0016787">
    <property type="term" value="F:hydrolase activity"/>
    <property type="evidence" value="ECO:0007669"/>
    <property type="project" value="UniProtKB-KW"/>
</dbReference>
<dbReference type="InterPro" id="IPR043502">
    <property type="entry name" value="DNA/RNA_pol_sf"/>
</dbReference>
<keyword evidence="2" id="KW-0378">Hydrolase</keyword>
<dbReference type="InterPro" id="IPR023211">
    <property type="entry name" value="DNA_pol_palm_dom_sf"/>
</dbReference>
<evidence type="ECO:0000313" key="3">
    <source>
        <dbReference type="EMBL" id="AHL18998.1"/>
    </source>
</evidence>
<reference evidence="3" key="1">
    <citation type="journal article" date="2014" name="Appl. Environ. Microbiol.">
        <title>Comparative genomic and morphological analysis of Listeria phages isolated from farm environments.</title>
        <authorList>
            <person name="Denes T."/>
            <person name="Vongkamjan K."/>
            <person name="Ackermann H.W."/>
            <person name="Moreno Switt A.I."/>
            <person name="Wiedmann M."/>
            <person name="den Bakker H.C."/>
        </authorList>
    </citation>
    <scope>NUCLEOTIDE SEQUENCE</scope>
</reference>
<protein>
    <submittedName>
        <fullName evidence="3">Putative DNA polymerase</fullName>
    </submittedName>
</protein>
<keyword evidence="1" id="KW-0540">Nuclease</keyword>
<evidence type="ECO:0000256" key="1">
    <source>
        <dbReference type="ARBA" id="ARBA00022722"/>
    </source>
</evidence>
<sequence>MNDILRKRPLIFYDIEVFKHDVLIIFKDINKKEVRRFVNNFDGLGDFLRLWTAIGYNNHHYDDNMLTTIVTKWGHPDFHAIVKGANDDIIVRKQRWKVLDIIESLDCFQQIDPSMPSLKMIEANMGLAIEESRIPFDIDRPLTPEEMELTISYCSYDVDQTIEVYKMRDSNYFTAKSIIMTQLVERGRVTIPDEAVSNFSTNNYKPQNPNTTSLSAKLIMGRKRNPKWSKLRLNAENDEQKTKELLSIVPEEAIEIWTRDDNMAINSEGKTANSYKRLKKKHTVYEMDCKIEFSGGGLHGVNFLPDQKNQRVFKNLILLDVASMYPRSIELLNAIGDETKIFSELIAMRLNAKRSGNKVLANALKLVINSVYGLLKAHTSLFFNPRASMSVCALGQLRLYQLCQMLYNKGYKLVNINTDGVGFVTETGDYETYKQVWKEWEAMTGYTLEEDSFDTFIQKDVNNYIGVKDGKLKLKGGDVSKGFTSDNIFTESFYNNPPQTFFKNNSCAIVDEMIVNKLVYNRDYSDTILANVNKPIKFQFILKCGSTFVGTIDDDDNYHQKVNRVFATKEECDHVRLWKAKDIGDGKISKQKFPSAPPFMLLWNSTLLDKKLPLDKIDFEFYQKQAEEIVNEWTK</sequence>
<dbReference type="SUPFAM" id="SSF56672">
    <property type="entry name" value="DNA/RNA polymerases"/>
    <property type="match status" value="1"/>
</dbReference>